<evidence type="ECO:0000313" key="6">
    <source>
        <dbReference type="EMBL" id="WOJ97025.1"/>
    </source>
</evidence>
<organism evidence="6 7">
    <name type="scientific">Congregibacter brevis</name>
    <dbReference type="NCBI Taxonomy" id="3081201"/>
    <lineage>
        <taxon>Bacteria</taxon>
        <taxon>Pseudomonadati</taxon>
        <taxon>Pseudomonadota</taxon>
        <taxon>Gammaproteobacteria</taxon>
        <taxon>Cellvibrionales</taxon>
        <taxon>Halieaceae</taxon>
        <taxon>Congregibacter</taxon>
    </lineage>
</organism>
<feature type="DNA-binding region" description="H-T-H motif" evidence="4">
    <location>
        <begin position="30"/>
        <end position="49"/>
    </location>
</feature>
<evidence type="ECO:0000259" key="5">
    <source>
        <dbReference type="PROSITE" id="PS50977"/>
    </source>
</evidence>
<evidence type="ECO:0000256" key="4">
    <source>
        <dbReference type="PROSITE-ProRule" id="PRU00335"/>
    </source>
</evidence>
<dbReference type="Proteomes" id="UP001626549">
    <property type="component" value="Chromosome"/>
</dbReference>
<keyword evidence="3" id="KW-0804">Transcription</keyword>
<dbReference type="SUPFAM" id="SSF46689">
    <property type="entry name" value="Homeodomain-like"/>
    <property type="match status" value="1"/>
</dbReference>
<protein>
    <submittedName>
        <fullName evidence="6">Helix-turn-helix domain-containing protein</fullName>
    </submittedName>
</protein>
<dbReference type="Pfam" id="PF00440">
    <property type="entry name" value="TetR_N"/>
    <property type="match status" value="1"/>
</dbReference>
<dbReference type="PANTHER" id="PTHR30055">
    <property type="entry name" value="HTH-TYPE TRANSCRIPTIONAL REGULATOR RUTR"/>
    <property type="match status" value="1"/>
</dbReference>
<dbReference type="RefSeq" id="WP_407327713.1">
    <property type="nucleotide sequence ID" value="NZ_CP136865.1"/>
</dbReference>
<keyword evidence="7" id="KW-1185">Reference proteome</keyword>
<keyword evidence="2 4" id="KW-0238">DNA-binding</keyword>
<evidence type="ECO:0000256" key="3">
    <source>
        <dbReference type="ARBA" id="ARBA00023163"/>
    </source>
</evidence>
<dbReference type="EMBL" id="CP136865">
    <property type="protein sequence ID" value="WOJ97025.1"/>
    <property type="molecule type" value="Genomic_DNA"/>
</dbReference>
<evidence type="ECO:0000313" key="7">
    <source>
        <dbReference type="Proteomes" id="UP001626549"/>
    </source>
</evidence>
<dbReference type="InterPro" id="IPR001647">
    <property type="entry name" value="HTH_TetR"/>
</dbReference>
<feature type="domain" description="HTH tetR-type" evidence="5">
    <location>
        <begin position="7"/>
        <end position="67"/>
    </location>
</feature>
<proteinExistence type="predicted"/>
<dbReference type="InterPro" id="IPR009057">
    <property type="entry name" value="Homeodomain-like_sf"/>
</dbReference>
<dbReference type="InterPro" id="IPR050109">
    <property type="entry name" value="HTH-type_TetR-like_transc_reg"/>
</dbReference>
<name>A0ABZ0ID46_9GAMM</name>
<gene>
    <name evidence="6" type="ORF">R0137_00285</name>
</gene>
<dbReference type="PANTHER" id="PTHR30055:SF234">
    <property type="entry name" value="HTH-TYPE TRANSCRIPTIONAL REGULATOR BETI"/>
    <property type="match status" value="1"/>
</dbReference>
<keyword evidence="1" id="KW-0805">Transcription regulation</keyword>
<evidence type="ECO:0000256" key="1">
    <source>
        <dbReference type="ARBA" id="ARBA00023015"/>
    </source>
</evidence>
<sequence length="201" mass="22255">MGAKDTLTTRDKTLAIATKLFAERGFHGVSLAQVAQELGLTKQAVLHHFSSKEKLYGEVLTVIAKELEGVISTALNSAATPEAQLEQVFEALHLSSDGARLRTKLLVRELMDVGNRKSDVKTWHLRHFLDQLTTMGRSLDAWADKSDTEVFAALYQLIGAVSYFAISEATLTGMYGRNETRAIKGAFTEELRLLIRAQTHH</sequence>
<evidence type="ECO:0000256" key="2">
    <source>
        <dbReference type="ARBA" id="ARBA00023125"/>
    </source>
</evidence>
<accession>A0ABZ0ID46</accession>
<reference evidence="6 7" key="1">
    <citation type="submission" date="2023-10" db="EMBL/GenBank/DDBJ databases">
        <title>Two novel species belonging to the OM43/NOR5 clade.</title>
        <authorList>
            <person name="Park M."/>
        </authorList>
    </citation>
    <scope>NUCLEOTIDE SEQUENCE [LARGE SCALE GENOMIC DNA]</scope>
    <source>
        <strain evidence="6 7">IMCC45268</strain>
    </source>
</reference>
<dbReference type="Gene3D" id="1.10.357.10">
    <property type="entry name" value="Tetracycline Repressor, domain 2"/>
    <property type="match status" value="1"/>
</dbReference>
<dbReference type="PRINTS" id="PR00455">
    <property type="entry name" value="HTHTETR"/>
</dbReference>
<dbReference type="PROSITE" id="PS50977">
    <property type="entry name" value="HTH_TETR_2"/>
    <property type="match status" value="1"/>
</dbReference>